<dbReference type="Proteomes" id="UP000266723">
    <property type="component" value="Unassembled WGS sequence"/>
</dbReference>
<comment type="caution">
    <text evidence="1">The sequence shown here is derived from an EMBL/GenBank/DDBJ whole genome shotgun (WGS) entry which is preliminary data.</text>
</comment>
<name>A0ABQ7BM13_BRACR</name>
<sequence>MNRMRTEERPHRPSCFHLALLIYYHRPSCFHVALLRYPCRLSLLSLSSSSPFSLSPHSLPPFFLSSHHVALLSLSSLQVALLSLLIPCHPSLSLLIPCHPLILHIAHEALIMFSFESRSKFLRFLITCRWLRRNQNFQGYLRFLYFPLLAKIGSVNSGSHNLSIEGGGQINLTQSRKNAWSSTTENTQDNQPAHDDITLQQRALMQPILMLMPQRSMKSKTWFRSRKEVERPG</sequence>
<accession>A0ABQ7BM13</accession>
<keyword evidence="2" id="KW-1185">Reference proteome</keyword>
<proteinExistence type="predicted"/>
<gene>
    <name evidence="1" type="ORF">DY000_02039739</name>
</gene>
<evidence type="ECO:0000313" key="1">
    <source>
        <dbReference type="EMBL" id="KAF3533339.1"/>
    </source>
</evidence>
<dbReference type="EMBL" id="QGKV02001507">
    <property type="protein sequence ID" value="KAF3533339.1"/>
    <property type="molecule type" value="Genomic_DNA"/>
</dbReference>
<evidence type="ECO:0000313" key="2">
    <source>
        <dbReference type="Proteomes" id="UP000266723"/>
    </source>
</evidence>
<protein>
    <submittedName>
        <fullName evidence="1">Uncharacterized protein</fullName>
    </submittedName>
</protein>
<reference evidence="1 2" key="1">
    <citation type="journal article" date="2020" name="BMC Genomics">
        <title>Intraspecific diversification of the crop wild relative Brassica cretica Lam. using demographic model selection.</title>
        <authorList>
            <person name="Kioukis A."/>
            <person name="Michalopoulou V.A."/>
            <person name="Briers L."/>
            <person name="Pirintsos S."/>
            <person name="Studholme D.J."/>
            <person name="Pavlidis P."/>
            <person name="Sarris P.F."/>
        </authorList>
    </citation>
    <scope>NUCLEOTIDE SEQUENCE [LARGE SCALE GENOMIC DNA]</scope>
    <source>
        <strain evidence="2">cv. PFS-1207/04</strain>
    </source>
</reference>
<organism evidence="1 2">
    <name type="scientific">Brassica cretica</name>
    <name type="common">Mustard</name>
    <dbReference type="NCBI Taxonomy" id="69181"/>
    <lineage>
        <taxon>Eukaryota</taxon>
        <taxon>Viridiplantae</taxon>
        <taxon>Streptophyta</taxon>
        <taxon>Embryophyta</taxon>
        <taxon>Tracheophyta</taxon>
        <taxon>Spermatophyta</taxon>
        <taxon>Magnoliopsida</taxon>
        <taxon>eudicotyledons</taxon>
        <taxon>Gunneridae</taxon>
        <taxon>Pentapetalae</taxon>
        <taxon>rosids</taxon>
        <taxon>malvids</taxon>
        <taxon>Brassicales</taxon>
        <taxon>Brassicaceae</taxon>
        <taxon>Brassiceae</taxon>
        <taxon>Brassica</taxon>
    </lineage>
</organism>